<name>A0A2T0TTJ3_9ACTN</name>
<dbReference type="Proteomes" id="UP000239210">
    <property type="component" value="Unassembled WGS sequence"/>
</dbReference>
<dbReference type="InterPro" id="IPR036291">
    <property type="entry name" value="NAD(P)-bd_dom_sf"/>
</dbReference>
<dbReference type="SUPFAM" id="SSF51735">
    <property type="entry name" value="NAD(P)-binding Rossmann-fold domains"/>
    <property type="match status" value="1"/>
</dbReference>
<dbReference type="RefSeq" id="WP_170121310.1">
    <property type="nucleotide sequence ID" value="NZ_PVTG01000007.1"/>
</dbReference>
<dbReference type="GO" id="GO:0009523">
    <property type="term" value="C:photosystem II"/>
    <property type="evidence" value="ECO:0007669"/>
    <property type="project" value="UniProtKB-KW"/>
</dbReference>
<comment type="caution">
    <text evidence="4">The sequence shown here is derived from an EMBL/GenBank/DDBJ whole genome shotgun (WGS) entry which is preliminary data.</text>
</comment>
<proteinExistence type="predicted"/>
<protein>
    <submittedName>
        <fullName evidence="4">Nucleoside-diphosphate-sugar epimerase</fullName>
    </submittedName>
</protein>
<dbReference type="GO" id="GO:0015979">
    <property type="term" value="P:photosynthesis"/>
    <property type="evidence" value="ECO:0007669"/>
    <property type="project" value="UniProtKB-KW"/>
</dbReference>
<evidence type="ECO:0000313" key="4">
    <source>
        <dbReference type="EMBL" id="PRY48973.1"/>
    </source>
</evidence>
<dbReference type="PANTHER" id="PTHR47128:SF2">
    <property type="entry name" value="PROTEIN HIGH CHLOROPHYLL FLUORESCENCE PHENOTYPE 244, CHLOROPLASTIC"/>
    <property type="match status" value="1"/>
</dbReference>
<keyword evidence="1" id="KW-0602">Photosynthesis</keyword>
<evidence type="ECO:0000259" key="3">
    <source>
        <dbReference type="Pfam" id="PF13460"/>
    </source>
</evidence>
<evidence type="ECO:0000313" key="5">
    <source>
        <dbReference type="Proteomes" id="UP000239210"/>
    </source>
</evidence>
<dbReference type="EMBL" id="PVTG01000007">
    <property type="protein sequence ID" value="PRY48973.1"/>
    <property type="molecule type" value="Genomic_DNA"/>
</dbReference>
<dbReference type="PANTHER" id="PTHR47128">
    <property type="match status" value="1"/>
</dbReference>
<accession>A0A2T0TTJ3</accession>
<evidence type="ECO:0000256" key="2">
    <source>
        <dbReference type="ARBA" id="ARBA00023276"/>
    </source>
</evidence>
<dbReference type="InterPro" id="IPR044256">
    <property type="entry name" value="HCF244-like"/>
</dbReference>
<feature type="domain" description="NAD(P)-binding" evidence="3">
    <location>
        <begin position="8"/>
        <end position="200"/>
    </location>
</feature>
<sequence length="302" mass="31176">MPELLICGGTGSLGGRIAARLAAAGVPFRALVRPTSDGSALAGLGADVVAGDLTEPGGLARAVTGVRTVLTTANAVGRWRPGARDVSIGRVDRDGTASLVRAAEAAGVERFVFVSALTGDEATADLVPLFAAKKATEELLQRSRMRSVVVRPAAFQEVWLSPAVGIRPDARRAIVLGRGRNPVPYVAEDDVAEACVRVATMADPPGSVDFGGPEPLTRHEVVDAFERALGARFRRVVVPRPVLAAGARALRRRAPELATGLGIAVSMDVSSYPGPEALSAMGIRPRPASDLIAALAAGRTTG</sequence>
<keyword evidence="5" id="KW-1185">Reference proteome</keyword>
<dbReference type="Gene3D" id="3.40.50.720">
    <property type="entry name" value="NAD(P)-binding Rossmann-like Domain"/>
    <property type="match status" value="1"/>
</dbReference>
<evidence type="ECO:0000256" key="1">
    <source>
        <dbReference type="ARBA" id="ARBA00022531"/>
    </source>
</evidence>
<gene>
    <name evidence="4" type="ORF">LY71_10755</name>
</gene>
<keyword evidence="2" id="KW-0604">Photosystem II</keyword>
<dbReference type="InterPro" id="IPR016040">
    <property type="entry name" value="NAD(P)-bd_dom"/>
</dbReference>
<dbReference type="AlphaFoldDB" id="A0A2T0TTJ3"/>
<reference evidence="4 5" key="1">
    <citation type="submission" date="2018-03" db="EMBL/GenBank/DDBJ databases">
        <title>Genomic Encyclopedia of Archaeal and Bacterial Type Strains, Phase II (KMG-II): from individual species to whole genera.</title>
        <authorList>
            <person name="Goeker M."/>
        </authorList>
    </citation>
    <scope>NUCLEOTIDE SEQUENCE [LARGE SCALE GENOMIC DNA]</scope>
    <source>
        <strain evidence="4 5">DSM 45416</strain>
    </source>
</reference>
<dbReference type="Pfam" id="PF13460">
    <property type="entry name" value="NAD_binding_10"/>
    <property type="match status" value="1"/>
</dbReference>
<organism evidence="4 5">
    <name type="scientific">Geodermatophilus tzadiensis</name>
    <dbReference type="NCBI Taxonomy" id="1137988"/>
    <lineage>
        <taxon>Bacteria</taxon>
        <taxon>Bacillati</taxon>
        <taxon>Actinomycetota</taxon>
        <taxon>Actinomycetes</taxon>
        <taxon>Geodermatophilales</taxon>
        <taxon>Geodermatophilaceae</taxon>
        <taxon>Geodermatophilus</taxon>
    </lineage>
</organism>